<keyword evidence="3" id="KW-1185">Reference proteome</keyword>
<dbReference type="KEGG" id="agv:OJF2_64950"/>
<evidence type="ECO:0000313" key="2">
    <source>
        <dbReference type="EMBL" id="QEH37903.1"/>
    </source>
</evidence>
<dbReference type="InterPro" id="IPR011009">
    <property type="entry name" value="Kinase-like_dom_sf"/>
</dbReference>
<feature type="compositionally biased region" description="Polar residues" evidence="1">
    <location>
        <begin position="1"/>
        <end position="13"/>
    </location>
</feature>
<dbReference type="SUPFAM" id="SSF56112">
    <property type="entry name" value="Protein kinase-like (PK-like)"/>
    <property type="match status" value="3"/>
</dbReference>
<dbReference type="Pfam" id="PF06293">
    <property type="entry name" value="Kdo"/>
    <property type="match status" value="2"/>
</dbReference>
<dbReference type="AlphaFoldDB" id="A0A5B9WBQ1"/>
<reference evidence="2 3" key="1">
    <citation type="submission" date="2019-08" db="EMBL/GenBank/DDBJ databases">
        <title>Deep-cultivation of Planctomycetes and their phenomic and genomic characterization uncovers novel biology.</title>
        <authorList>
            <person name="Wiegand S."/>
            <person name="Jogler M."/>
            <person name="Boedeker C."/>
            <person name="Pinto D."/>
            <person name="Vollmers J."/>
            <person name="Rivas-Marin E."/>
            <person name="Kohn T."/>
            <person name="Peeters S.H."/>
            <person name="Heuer A."/>
            <person name="Rast P."/>
            <person name="Oberbeckmann S."/>
            <person name="Bunk B."/>
            <person name="Jeske O."/>
            <person name="Meyerdierks A."/>
            <person name="Storesund J.E."/>
            <person name="Kallscheuer N."/>
            <person name="Luecker S."/>
            <person name="Lage O.M."/>
            <person name="Pohl T."/>
            <person name="Merkel B.J."/>
            <person name="Hornburger P."/>
            <person name="Mueller R.-W."/>
            <person name="Bruemmer F."/>
            <person name="Labrenz M."/>
            <person name="Spormann A.M."/>
            <person name="Op den Camp H."/>
            <person name="Overmann J."/>
            <person name="Amann R."/>
            <person name="Jetten M.S.M."/>
            <person name="Mascher T."/>
            <person name="Medema M.H."/>
            <person name="Devos D.P."/>
            <person name="Kaster A.-K."/>
            <person name="Ovreas L."/>
            <person name="Rohde M."/>
            <person name="Galperin M.Y."/>
            <person name="Jogler C."/>
        </authorList>
    </citation>
    <scope>NUCLEOTIDE SEQUENCE [LARGE SCALE GENOMIC DNA]</scope>
    <source>
        <strain evidence="2 3">OJF2</strain>
    </source>
</reference>
<dbReference type="Gene3D" id="1.10.510.10">
    <property type="entry name" value="Transferase(Phosphotransferase) domain 1"/>
    <property type="match status" value="2"/>
</dbReference>
<gene>
    <name evidence="2" type="primary">rfaP_2</name>
    <name evidence="2" type="ORF">OJF2_64950</name>
</gene>
<organism evidence="2 3">
    <name type="scientific">Aquisphaera giovannonii</name>
    <dbReference type="NCBI Taxonomy" id="406548"/>
    <lineage>
        <taxon>Bacteria</taxon>
        <taxon>Pseudomonadati</taxon>
        <taxon>Planctomycetota</taxon>
        <taxon>Planctomycetia</taxon>
        <taxon>Isosphaerales</taxon>
        <taxon>Isosphaeraceae</taxon>
        <taxon>Aquisphaera</taxon>
    </lineage>
</organism>
<evidence type="ECO:0000313" key="3">
    <source>
        <dbReference type="Proteomes" id="UP000324233"/>
    </source>
</evidence>
<dbReference type="PROSITE" id="PS00108">
    <property type="entry name" value="PROTEIN_KINASE_ST"/>
    <property type="match status" value="1"/>
</dbReference>
<keyword evidence="2" id="KW-0808">Transferase</keyword>
<keyword evidence="2" id="KW-0418">Kinase</keyword>
<dbReference type="EMBL" id="CP042997">
    <property type="protein sequence ID" value="QEH37903.1"/>
    <property type="molecule type" value="Genomic_DNA"/>
</dbReference>
<accession>A0A5B9WBQ1</accession>
<feature type="region of interest" description="Disordered" evidence="1">
    <location>
        <begin position="1"/>
        <end position="21"/>
    </location>
</feature>
<dbReference type="GO" id="GO:0004672">
    <property type="term" value="F:protein kinase activity"/>
    <property type="evidence" value="ECO:0007669"/>
    <property type="project" value="InterPro"/>
</dbReference>
<dbReference type="OrthoDB" id="207624at2"/>
<dbReference type="Proteomes" id="UP000324233">
    <property type="component" value="Chromosome"/>
</dbReference>
<dbReference type="RefSeq" id="WP_148597405.1">
    <property type="nucleotide sequence ID" value="NZ_CP042997.1"/>
</dbReference>
<sequence>MTTLQQDRTTNPRRQPPHRMFKPPEWHWTDAGEVGWWCRGPWRDTLLGPDGLRLEQWRAEGRLSTVKSGPHRVVYRVDLPEGPIFIKHYLVPDYRAMFRQWFRRGKGRNEGKRSELLRSIGVPTIYPIALGERRKRKFLFENYLVTWEIPGSLALDEFLEGHLHELPEPGRSRVRQRIARELGVLTARLHNHGLTHIDFHPGNVLIRLEGGDRVELSMIDLDALRQSKRLTWKQAQRNLALLDHYFWVRSSRVERHRFVRAYLEAREGETPDPRRFARGIEEMTRAWAERLWRRWGRRCRSTNKYFRVHPGRGTWAVAAQDVEPAQVEALLADPDAPFRGEGAAILKDSRTTTVAEANMSVAGEPTRVVYKRFNRKKWIDPWLNLFRPSRAWRSWQAGQDLCSRGIPTPRNLLFVSRKRRFLTHPFSWFLPHETYLATIKEDGVQPLSRYIRTVLPALPPEDRRRRVRRLNDELARLIRDLHDRSLSHRDLKASNILIRLDPSGHGELLSLIDLVGVRLITPVPRGRRVQNLARLSLSLAHAPGRTRTETLRFLRAYLPWGLSPLSDWKGLWRDVQAAISAKQERNHRRGRPLS</sequence>
<dbReference type="InterPro" id="IPR008271">
    <property type="entry name" value="Ser/Thr_kinase_AS"/>
</dbReference>
<proteinExistence type="predicted"/>
<dbReference type="EC" id="2.7.1.-" evidence="2"/>
<name>A0A5B9WBQ1_9BACT</name>
<evidence type="ECO:0000256" key="1">
    <source>
        <dbReference type="SAM" id="MobiDB-lite"/>
    </source>
</evidence>
<protein>
    <submittedName>
        <fullName evidence="2">Lipopolysaccharide core heptose(I) kinase RfaP</fullName>
        <ecNumber evidence="2">2.7.1.-</ecNumber>
    </submittedName>
</protein>